<dbReference type="InterPro" id="IPR011251">
    <property type="entry name" value="Luciferase-like_dom"/>
</dbReference>
<dbReference type="AlphaFoldDB" id="A0A662Z1R4"/>
<sequence>MKHLNISALNLVPVREGGGVKEAVEDMVSIAQHLDHSSYERYWIAEHHNTTTIASSATRQLIHYVLQHTENIRVGSGGVMLPNHSPLIVAEEFGTLHAIYGDRIDIGLGRAPGTDMKTARAIRRNIHDGVFNFDQEISQLRDYLKDDHDGVIAFPGQGSEIPLYVLGSSTDSAFVAAKLGLPYAFAAHFAPQQMRDAFEIYEREFEPSPQLNKPYKIACLNVIISDTTEDAEHLSTTMKQFVLNVVRHGRKKLQPPIDNMDLLWSPYEKSVVESRFPLAIMGDEEVAKEQLRAFLTQYPVDEIMVVSYIYDVDKQKQSYDLFAKIVNDINKQ</sequence>
<name>A0A662Z1R4_9STAP</name>
<dbReference type="SUPFAM" id="SSF51679">
    <property type="entry name" value="Bacterial luciferase-like"/>
    <property type="match status" value="1"/>
</dbReference>
<dbReference type="GO" id="GO:0005829">
    <property type="term" value="C:cytosol"/>
    <property type="evidence" value="ECO:0007669"/>
    <property type="project" value="TreeGrafter"/>
</dbReference>
<dbReference type="Gene3D" id="3.20.20.30">
    <property type="entry name" value="Luciferase-like domain"/>
    <property type="match status" value="1"/>
</dbReference>
<dbReference type="Proteomes" id="UP000243605">
    <property type="component" value="Unassembled WGS sequence"/>
</dbReference>
<proteinExistence type="predicted"/>
<protein>
    <submittedName>
        <fullName evidence="3">Luciferase family oxidoreductase, group 1</fullName>
    </submittedName>
</protein>
<evidence type="ECO:0000259" key="2">
    <source>
        <dbReference type="Pfam" id="PF00296"/>
    </source>
</evidence>
<feature type="domain" description="Luciferase-like" evidence="2">
    <location>
        <begin position="17"/>
        <end position="246"/>
    </location>
</feature>
<organism evidence="3 4">
    <name type="scientific">Aliicoccus persicus</name>
    <dbReference type="NCBI Taxonomy" id="930138"/>
    <lineage>
        <taxon>Bacteria</taxon>
        <taxon>Bacillati</taxon>
        <taxon>Bacillota</taxon>
        <taxon>Bacilli</taxon>
        <taxon>Bacillales</taxon>
        <taxon>Staphylococcaceae</taxon>
        <taxon>Aliicoccus</taxon>
    </lineage>
</organism>
<dbReference type="FunFam" id="3.20.20.30:FF:000002">
    <property type="entry name" value="LLM class flavin-dependent oxidoreductase"/>
    <property type="match status" value="1"/>
</dbReference>
<dbReference type="GO" id="GO:0016705">
    <property type="term" value="F:oxidoreductase activity, acting on paired donors, with incorporation or reduction of molecular oxygen"/>
    <property type="evidence" value="ECO:0007669"/>
    <property type="project" value="InterPro"/>
</dbReference>
<dbReference type="PANTHER" id="PTHR30137:SF6">
    <property type="entry name" value="LUCIFERASE-LIKE MONOOXYGENASE"/>
    <property type="match status" value="1"/>
</dbReference>
<dbReference type="Pfam" id="PF00296">
    <property type="entry name" value="Bac_luciferase"/>
    <property type="match status" value="1"/>
</dbReference>
<reference evidence="3 4" key="1">
    <citation type="submission" date="2016-10" db="EMBL/GenBank/DDBJ databases">
        <authorList>
            <person name="Varghese N."/>
            <person name="Submissions S."/>
        </authorList>
    </citation>
    <scope>NUCLEOTIDE SEQUENCE [LARGE SCALE GENOMIC DNA]</scope>
    <source>
        <strain evidence="3 4">IBRC-M10081</strain>
    </source>
</reference>
<gene>
    <name evidence="3" type="ORF">SAMN05192557_0517</name>
</gene>
<dbReference type="InterPro" id="IPR036661">
    <property type="entry name" value="Luciferase-like_sf"/>
</dbReference>
<accession>A0A662Z1R4</accession>
<evidence type="ECO:0000313" key="3">
    <source>
        <dbReference type="EMBL" id="SEV85617.1"/>
    </source>
</evidence>
<dbReference type="NCBIfam" id="TIGR03558">
    <property type="entry name" value="oxido_grp_1"/>
    <property type="match status" value="1"/>
</dbReference>
<evidence type="ECO:0000256" key="1">
    <source>
        <dbReference type="ARBA" id="ARBA00007789"/>
    </source>
</evidence>
<dbReference type="CDD" id="cd00347">
    <property type="entry name" value="Flavin_utilizing_monoxygenases"/>
    <property type="match status" value="1"/>
</dbReference>
<evidence type="ECO:0000313" key="4">
    <source>
        <dbReference type="Proteomes" id="UP000243605"/>
    </source>
</evidence>
<comment type="similarity">
    <text evidence="1">To bacterial alkanal monooxygenase alpha and beta chains.</text>
</comment>
<dbReference type="InterPro" id="IPR019949">
    <property type="entry name" value="CmoO-like"/>
</dbReference>
<dbReference type="PANTHER" id="PTHR30137">
    <property type="entry name" value="LUCIFERASE-LIKE MONOOXYGENASE"/>
    <property type="match status" value="1"/>
</dbReference>
<dbReference type="OrthoDB" id="9780518at2"/>
<dbReference type="EMBL" id="FOIT01000001">
    <property type="protein sequence ID" value="SEV85617.1"/>
    <property type="molecule type" value="Genomic_DNA"/>
</dbReference>
<dbReference type="InterPro" id="IPR050766">
    <property type="entry name" value="Bact_Lucif_Oxidored"/>
</dbReference>
<keyword evidence="4" id="KW-1185">Reference proteome</keyword>
<dbReference type="RefSeq" id="WP_091473604.1">
    <property type="nucleotide sequence ID" value="NZ_FOIT01000001.1"/>
</dbReference>